<organism evidence="3 4">
    <name type="scientific">Mycobacterium avium</name>
    <dbReference type="NCBI Taxonomy" id="1764"/>
    <lineage>
        <taxon>Bacteria</taxon>
        <taxon>Bacillati</taxon>
        <taxon>Actinomycetota</taxon>
        <taxon>Actinomycetes</taxon>
        <taxon>Mycobacteriales</taxon>
        <taxon>Mycobacteriaceae</taxon>
        <taxon>Mycobacterium</taxon>
        <taxon>Mycobacterium avium complex (MAC)</taxon>
    </lineage>
</organism>
<dbReference type="GO" id="GO:0016787">
    <property type="term" value="F:hydrolase activity"/>
    <property type="evidence" value="ECO:0007669"/>
    <property type="project" value="UniProtKB-KW"/>
</dbReference>
<dbReference type="PANTHER" id="PTHR43798:SF31">
    <property type="entry name" value="AB HYDROLASE SUPERFAMILY PROTEIN YCLE"/>
    <property type="match status" value="1"/>
</dbReference>
<proteinExistence type="predicted"/>
<dbReference type="EMBL" id="NSFD01000005">
    <property type="protein sequence ID" value="PBA27930.1"/>
    <property type="molecule type" value="Genomic_DNA"/>
</dbReference>
<evidence type="ECO:0000256" key="1">
    <source>
        <dbReference type="ARBA" id="ARBA00022801"/>
    </source>
</evidence>
<evidence type="ECO:0000313" key="3">
    <source>
        <dbReference type="EMBL" id="PBA27930.1"/>
    </source>
</evidence>
<evidence type="ECO:0000313" key="4">
    <source>
        <dbReference type="Proteomes" id="UP000217768"/>
    </source>
</evidence>
<evidence type="ECO:0000259" key="2">
    <source>
        <dbReference type="Pfam" id="PF00561"/>
    </source>
</evidence>
<gene>
    <name evidence="3" type="ORF">CKJ66_04850</name>
</gene>
<name>A0A2A2ZNJ4_MYCAV</name>
<dbReference type="InterPro" id="IPR000073">
    <property type="entry name" value="AB_hydrolase_1"/>
</dbReference>
<dbReference type="InterPro" id="IPR050266">
    <property type="entry name" value="AB_hydrolase_sf"/>
</dbReference>
<feature type="domain" description="AB hydrolase-1" evidence="2">
    <location>
        <begin position="19"/>
        <end position="241"/>
    </location>
</feature>
<dbReference type="PANTHER" id="PTHR43798">
    <property type="entry name" value="MONOACYLGLYCEROL LIPASE"/>
    <property type="match status" value="1"/>
</dbReference>
<reference evidence="3 4" key="1">
    <citation type="submission" date="2017-08" db="EMBL/GenBank/DDBJ databases">
        <title>Phylogenetic analysis of Mycobacterium avium complex whole genomes.</title>
        <authorList>
            <person name="Caverly L.J."/>
            <person name="Spilker T."/>
            <person name="Lipuma J."/>
        </authorList>
    </citation>
    <scope>NUCLEOTIDE SEQUENCE [LARGE SCALE GENOMIC DNA]</scope>
    <source>
        <strain evidence="3 4">FLAC0165</strain>
    </source>
</reference>
<dbReference type="PRINTS" id="PR00111">
    <property type="entry name" value="ABHYDROLASE"/>
</dbReference>
<dbReference type="Gene3D" id="3.40.50.1820">
    <property type="entry name" value="alpha/beta hydrolase"/>
    <property type="match status" value="1"/>
</dbReference>
<dbReference type="SUPFAM" id="SSF53474">
    <property type="entry name" value="alpha/beta-Hydrolases"/>
    <property type="match status" value="1"/>
</dbReference>
<keyword evidence="1 3" id="KW-0378">Hydrolase</keyword>
<dbReference type="GO" id="GO:0016020">
    <property type="term" value="C:membrane"/>
    <property type="evidence" value="ECO:0007669"/>
    <property type="project" value="TreeGrafter"/>
</dbReference>
<dbReference type="AlphaFoldDB" id="A0A2A2ZNJ4"/>
<protein>
    <submittedName>
        <fullName evidence="3">Alpha/beta hydrolase</fullName>
    </submittedName>
</protein>
<sequence length="260" mass="27308">MTLPALTAVDFGGPEDAPLLVLGPSLGTSVAALWSNAARLLATRHRVIGFDLPGHGGSPPPVEAFTMADLAHAVDTIAMSYEAGPYHYAGVSAGGAVGLELLLDHEDRIATAALICTGAKIRTAEAWSERARNVRRNGTSAMTESARITWFSAGFPLRDPDTAAALLESLRETNAEGYAATCDALGQFDVRDRLTTIGGDVIAIAGAEDIATPPSSLLYLAEHIPRCDYLEIAQTAHLAPAEQPELIAQELLALTQRSPA</sequence>
<accession>A0A2A2ZNJ4</accession>
<comment type="caution">
    <text evidence="3">The sequence shown here is derived from an EMBL/GenBank/DDBJ whole genome shotgun (WGS) entry which is preliminary data.</text>
</comment>
<dbReference type="Pfam" id="PF00561">
    <property type="entry name" value="Abhydrolase_1"/>
    <property type="match status" value="1"/>
</dbReference>
<dbReference type="InterPro" id="IPR029058">
    <property type="entry name" value="AB_hydrolase_fold"/>
</dbReference>
<dbReference type="Proteomes" id="UP000217768">
    <property type="component" value="Unassembled WGS sequence"/>
</dbReference>